<dbReference type="PANTHER" id="PTHR21310:SF15">
    <property type="entry name" value="AMINOGLYCOSIDE PHOSPHOTRANSFERASE DOMAIN-CONTAINING PROTEIN"/>
    <property type="match status" value="1"/>
</dbReference>
<gene>
    <name evidence="2" type="ORF">IAA37_00430</name>
</gene>
<organism evidence="2 3">
    <name type="scientific">Candidatus Eubacterium faecale</name>
    <dbReference type="NCBI Taxonomy" id="2838568"/>
    <lineage>
        <taxon>Bacteria</taxon>
        <taxon>Bacillati</taxon>
        <taxon>Bacillota</taxon>
        <taxon>Clostridia</taxon>
        <taxon>Eubacteriales</taxon>
        <taxon>Eubacteriaceae</taxon>
        <taxon>Eubacterium</taxon>
    </lineage>
</organism>
<evidence type="ECO:0000313" key="2">
    <source>
        <dbReference type="EMBL" id="HJB74129.1"/>
    </source>
</evidence>
<dbReference type="InterPro" id="IPR011009">
    <property type="entry name" value="Kinase-like_dom_sf"/>
</dbReference>
<reference evidence="2" key="1">
    <citation type="journal article" date="2021" name="PeerJ">
        <title>Extensive microbial diversity within the chicken gut microbiome revealed by metagenomics and culture.</title>
        <authorList>
            <person name="Gilroy R."/>
            <person name="Ravi A."/>
            <person name="Getino M."/>
            <person name="Pursley I."/>
            <person name="Horton D.L."/>
            <person name="Alikhan N.F."/>
            <person name="Baker D."/>
            <person name="Gharbi K."/>
            <person name="Hall N."/>
            <person name="Watson M."/>
            <person name="Adriaenssens E.M."/>
            <person name="Foster-Nyarko E."/>
            <person name="Jarju S."/>
            <person name="Secka A."/>
            <person name="Antonio M."/>
            <person name="Oren A."/>
            <person name="Chaudhuri R.R."/>
            <person name="La Ragione R."/>
            <person name="Hildebrand F."/>
            <person name="Pallen M.J."/>
        </authorList>
    </citation>
    <scope>NUCLEOTIDE SEQUENCE</scope>
    <source>
        <strain evidence="2">CHK188-16595</strain>
    </source>
</reference>
<dbReference type="Pfam" id="PF01636">
    <property type="entry name" value="APH"/>
    <property type="match status" value="1"/>
</dbReference>
<dbReference type="Gene3D" id="3.90.1200.10">
    <property type="match status" value="1"/>
</dbReference>
<proteinExistence type="predicted"/>
<evidence type="ECO:0000259" key="1">
    <source>
        <dbReference type="Pfam" id="PF01636"/>
    </source>
</evidence>
<reference evidence="2" key="2">
    <citation type="submission" date="2021-04" db="EMBL/GenBank/DDBJ databases">
        <authorList>
            <person name="Gilroy R."/>
        </authorList>
    </citation>
    <scope>NUCLEOTIDE SEQUENCE</scope>
    <source>
        <strain evidence="2">CHK188-16595</strain>
    </source>
</reference>
<dbReference type="AlphaFoldDB" id="A0A9D2S8M9"/>
<dbReference type="InterPro" id="IPR002575">
    <property type="entry name" value="Aminoglycoside_PTrfase"/>
</dbReference>
<feature type="domain" description="Aminoglycoside phosphotransferase" evidence="1">
    <location>
        <begin position="29"/>
        <end position="245"/>
    </location>
</feature>
<dbReference type="InterPro" id="IPR051678">
    <property type="entry name" value="AGP_Transferase"/>
</dbReference>
<evidence type="ECO:0000313" key="3">
    <source>
        <dbReference type="Proteomes" id="UP000823877"/>
    </source>
</evidence>
<dbReference type="SUPFAM" id="SSF56112">
    <property type="entry name" value="Protein kinase-like (PK-like)"/>
    <property type="match status" value="1"/>
</dbReference>
<dbReference type="PANTHER" id="PTHR21310">
    <property type="entry name" value="AMINOGLYCOSIDE PHOSPHOTRANSFERASE-RELATED-RELATED"/>
    <property type="match status" value="1"/>
</dbReference>
<accession>A0A9D2S8M9</accession>
<name>A0A9D2S8M9_9FIRM</name>
<sequence length="326" mass="38094">MKSKTKFLTDDETIRKLYLNAGYKQVTGIKLLGNGEFNAVYEAVADGRPTALKISPPSRAEVMQYENGMMKAELYWYEQIRKNTSIRVPAVYHRDFSRRLIDADWFIMEKLEGEQMDTFAFSKDEKTQSQNILAEMAGEIHNITGKKFGYIQNKLYDNWYLALRAAVKNLLSDCAKKGRRSRRGETFLGCIDRGKNIFEKVPCTMVNYDIWAANVICRRKNQKVEYAWIDPERSFWGDPLFDFCCLDFLTPLEKKHSVQAHNRVSAVKIRTGREEKIRYAASLAMMALIMETEKYYRYTPCHFGYWRNTIISGILYRTAFKELKKL</sequence>
<dbReference type="Proteomes" id="UP000823877">
    <property type="component" value="Unassembled WGS sequence"/>
</dbReference>
<protein>
    <submittedName>
        <fullName evidence="2">Aminoglycoside phosphotransferase family protein</fullName>
    </submittedName>
</protein>
<comment type="caution">
    <text evidence="2">The sequence shown here is derived from an EMBL/GenBank/DDBJ whole genome shotgun (WGS) entry which is preliminary data.</text>
</comment>
<dbReference type="Gene3D" id="3.30.200.150">
    <property type="match status" value="1"/>
</dbReference>
<dbReference type="EMBL" id="DWXN01000001">
    <property type="protein sequence ID" value="HJB74129.1"/>
    <property type="molecule type" value="Genomic_DNA"/>
</dbReference>